<evidence type="ECO:0000313" key="3">
    <source>
        <dbReference type="Proteomes" id="UP000585474"/>
    </source>
</evidence>
<keyword evidence="1" id="KW-0472">Membrane</keyword>
<gene>
    <name evidence="2" type="ORF">Acr_28g0013060</name>
</gene>
<evidence type="ECO:0000313" key="2">
    <source>
        <dbReference type="EMBL" id="GFZ20601.1"/>
    </source>
</evidence>
<proteinExistence type="predicted"/>
<comment type="caution">
    <text evidence="2">The sequence shown here is derived from an EMBL/GenBank/DDBJ whole genome shotgun (WGS) entry which is preliminary data.</text>
</comment>
<dbReference type="Proteomes" id="UP000585474">
    <property type="component" value="Unassembled WGS sequence"/>
</dbReference>
<sequence length="113" mass="12594">MVHFQNTVSETTFSSLQHLVLGLALLCYFFTTIAEAPSKSCEYQILKDIMVSTYKLQLSKYSNGQGKAKHYQPLVAFSALFLSVSSLVLLLRLMVISASWEAVPKANMIDKKA</sequence>
<feature type="transmembrane region" description="Helical" evidence="1">
    <location>
        <begin position="16"/>
        <end position="34"/>
    </location>
</feature>
<reference evidence="2 3" key="1">
    <citation type="submission" date="2019-07" db="EMBL/GenBank/DDBJ databases">
        <title>De Novo Assembly of kiwifruit Actinidia rufa.</title>
        <authorList>
            <person name="Sugita-Konishi S."/>
            <person name="Sato K."/>
            <person name="Mori E."/>
            <person name="Abe Y."/>
            <person name="Kisaki G."/>
            <person name="Hamano K."/>
            <person name="Suezawa K."/>
            <person name="Otani M."/>
            <person name="Fukuda T."/>
            <person name="Manabe T."/>
            <person name="Gomi K."/>
            <person name="Tabuchi M."/>
            <person name="Akimitsu K."/>
            <person name="Kataoka I."/>
        </authorList>
    </citation>
    <scope>NUCLEOTIDE SEQUENCE [LARGE SCALE GENOMIC DNA]</scope>
    <source>
        <strain evidence="3">cv. Fuchu</strain>
    </source>
</reference>
<evidence type="ECO:0000256" key="1">
    <source>
        <dbReference type="SAM" id="Phobius"/>
    </source>
</evidence>
<keyword evidence="1" id="KW-1133">Transmembrane helix</keyword>
<keyword evidence="1" id="KW-0812">Transmembrane</keyword>
<dbReference type="AlphaFoldDB" id="A0A7J0HC95"/>
<organism evidence="2 3">
    <name type="scientific">Actinidia rufa</name>
    <dbReference type="NCBI Taxonomy" id="165716"/>
    <lineage>
        <taxon>Eukaryota</taxon>
        <taxon>Viridiplantae</taxon>
        <taxon>Streptophyta</taxon>
        <taxon>Embryophyta</taxon>
        <taxon>Tracheophyta</taxon>
        <taxon>Spermatophyta</taxon>
        <taxon>Magnoliopsida</taxon>
        <taxon>eudicotyledons</taxon>
        <taxon>Gunneridae</taxon>
        <taxon>Pentapetalae</taxon>
        <taxon>asterids</taxon>
        <taxon>Ericales</taxon>
        <taxon>Actinidiaceae</taxon>
        <taxon>Actinidia</taxon>
    </lineage>
</organism>
<name>A0A7J0HC95_9ERIC</name>
<protein>
    <recommendedName>
        <fullName evidence="4">Transmembrane protein</fullName>
    </recommendedName>
</protein>
<dbReference type="EMBL" id="BJWL01000028">
    <property type="protein sequence ID" value="GFZ20601.1"/>
    <property type="molecule type" value="Genomic_DNA"/>
</dbReference>
<accession>A0A7J0HC95</accession>
<keyword evidence="3" id="KW-1185">Reference proteome</keyword>
<evidence type="ECO:0008006" key="4">
    <source>
        <dbReference type="Google" id="ProtNLM"/>
    </source>
</evidence>
<feature type="transmembrane region" description="Helical" evidence="1">
    <location>
        <begin position="74"/>
        <end position="95"/>
    </location>
</feature>